<reference evidence="3" key="1">
    <citation type="journal article" date="2014" name="Front. Microbiol.">
        <title>High frequency of phylogenetically diverse reductive dehalogenase-homologous genes in deep subseafloor sedimentary metagenomes.</title>
        <authorList>
            <person name="Kawai M."/>
            <person name="Futagami T."/>
            <person name="Toyoda A."/>
            <person name="Takaki Y."/>
            <person name="Nishi S."/>
            <person name="Hori S."/>
            <person name="Arai W."/>
            <person name="Tsubouchi T."/>
            <person name="Morono Y."/>
            <person name="Uchiyama I."/>
            <person name="Ito T."/>
            <person name="Fujiyama A."/>
            <person name="Inagaki F."/>
            <person name="Takami H."/>
        </authorList>
    </citation>
    <scope>NUCLEOTIDE SEQUENCE</scope>
    <source>
        <strain evidence="3">Expedition CK06-06</strain>
    </source>
</reference>
<feature type="region of interest" description="Disordered" evidence="1">
    <location>
        <begin position="208"/>
        <end position="247"/>
    </location>
</feature>
<gene>
    <name evidence="3" type="ORF">S12H4_42772</name>
</gene>
<protein>
    <recommendedName>
        <fullName evidence="2">Zona occludens toxin N-terminal domain-containing protein</fullName>
    </recommendedName>
</protein>
<accession>X1UE77</accession>
<dbReference type="Gene3D" id="3.40.50.300">
    <property type="entry name" value="P-loop containing nucleotide triphosphate hydrolases"/>
    <property type="match status" value="1"/>
</dbReference>
<dbReference type="InterPro" id="IPR008900">
    <property type="entry name" value="Zot_N"/>
</dbReference>
<evidence type="ECO:0000259" key="2">
    <source>
        <dbReference type="Pfam" id="PF05707"/>
    </source>
</evidence>
<evidence type="ECO:0000256" key="1">
    <source>
        <dbReference type="SAM" id="MobiDB-lite"/>
    </source>
</evidence>
<evidence type="ECO:0000313" key="3">
    <source>
        <dbReference type="EMBL" id="GAJ15814.1"/>
    </source>
</evidence>
<name>X1UE77_9ZZZZ</name>
<dbReference type="AlphaFoldDB" id="X1UE77"/>
<feature type="domain" description="Zona occludens toxin N-terminal" evidence="2">
    <location>
        <begin position="15"/>
        <end position="73"/>
    </location>
</feature>
<dbReference type="InterPro" id="IPR027417">
    <property type="entry name" value="P-loop_NTPase"/>
</dbReference>
<dbReference type="EMBL" id="BARW01026199">
    <property type="protein sequence ID" value="GAJ15814.1"/>
    <property type="molecule type" value="Genomic_DNA"/>
</dbReference>
<dbReference type="Pfam" id="PF05707">
    <property type="entry name" value="Zot"/>
    <property type="match status" value="1"/>
</dbReference>
<organism evidence="3">
    <name type="scientific">marine sediment metagenome</name>
    <dbReference type="NCBI Taxonomy" id="412755"/>
    <lineage>
        <taxon>unclassified sequences</taxon>
        <taxon>metagenomes</taxon>
        <taxon>ecological metagenomes</taxon>
    </lineage>
</organism>
<feature type="non-terminal residue" evidence="3">
    <location>
        <position position="1"/>
    </location>
</feature>
<feature type="compositionally biased region" description="Basic and acidic residues" evidence="1">
    <location>
        <begin position="208"/>
        <end position="218"/>
    </location>
</feature>
<comment type="caution">
    <text evidence="3">The sequence shown here is derived from an EMBL/GenBank/DDBJ whole genome shotgun (WGS) entry which is preliminary data.</text>
</comment>
<sequence>DSIREIRDYSELLNVHDGLLLFDEAHMWLPSRQFDLIPVEVIAFWSQHRKTGVDVLLATQRYGSVDAIVRDLVAFVFWARPAPFWLRVITYPWVRGRKLLRYTSIMDESIGMMQRQAKGIFEGVARNDVVALDPMAASCYDTYAIFEPPIVRLQRELDPKKRAIFDRMGLAWDASKLRGRRDAPGPRDGMPHLSISDLASAYREGKQPHELLRERLESPCEPASAPAGDPLDRLDDSLSSWPWALPS</sequence>
<proteinExistence type="predicted"/>